<dbReference type="OrthoDB" id="10001938at2759"/>
<dbReference type="PANTHER" id="PTHR19290">
    <property type="entry name" value="BASIC HELIX-LOOP-HELIX PROTEIN NEUROGENIN-RELATED"/>
    <property type="match status" value="1"/>
</dbReference>
<evidence type="ECO:0000256" key="7">
    <source>
        <dbReference type="SAM" id="MobiDB-lite"/>
    </source>
</evidence>
<dbReference type="InterPro" id="IPR011598">
    <property type="entry name" value="bHLH_dom"/>
</dbReference>
<dbReference type="InterPro" id="IPR050359">
    <property type="entry name" value="bHLH_transcription_factors"/>
</dbReference>
<dbReference type="InterPro" id="IPR032660">
    <property type="entry name" value="ATOH8_bHLH"/>
</dbReference>
<dbReference type="EMBL" id="KZ309562">
    <property type="protein sequence ID" value="KAG8239222.1"/>
    <property type="molecule type" value="Genomic_DNA"/>
</dbReference>
<gene>
    <name evidence="9" type="ORF">J437_LFUL019027</name>
</gene>
<keyword evidence="10" id="KW-1185">Reference proteome</keyword>
<dbReference type="GO" id="GO:0045944">
    <property type="term" value="P:positive regulation of transcription by RNA polymerase II"/>
    <property type="evidence" value="ECO:0007669"/>
    <property type="project" value="TreeGrafter"/>
</dbReference>
<feature type="compositionally biased region" description="Acidic residues" evidence="7">
    <location>
        <begin position="240"/>
        <end position="255"/>
    </location>
</feature>
<dbReference type="GO" id="GO:0046983">
    <property type="term" value="F:protein dimerization activity"/>
    <property type="evidence" value="ECO:0007669"/>
    <property type="project" value="InterPro"/>
</dbReference>
<evidence type="ECO:0000313" key="10">
    <source>
        <dbReference type="Proteomes" id="UP000792457"/>
    </source>
</evidence>
<feature type="compositionally biased region" description="Gly residues" evidence="7">
    <location>
        <begin position="283"/>
        <end position="293"/>
    </location>
</feature>
<protein>
    <recommendedName>
        <fullName evidence="8">BHLH domain-containing protein</fullName>
    </recommendedName>
</protein>
<dbReference type="AlphaFoldDB" id="A0A8K0KQ72"/>
<dbReference type="GO" id="GO:0009653">
    <property type="term" value="P:anatomical structure morphogenesis"/>
    <property type="evidence" value="ECO:0007669"/>
    <property type="project" value="TreeGrafter"/>
</dbReference>
<dbReference type="SUPFAM" id="SSF47459">
    <property type="entry name" value="HLH, helix-loop-helix DNA-binding domain"/>
    <property type="match status" value="1"/>
</dbReference>
<dbReference type="CDD" id="cd11421">
    <property type="entry name" value="bHLH_TS_ATOH8"/>
    <property type="match status" value="1"/>
</dbReference>
<dbReference type="Gene3D" id="4.10.280.10">
    <property type="entry name" value="Helix-loop-helix DNA-binding domain"/>
    <property type="match status" value="1"/>
</dbReference>
<dbReference type="GO" id="GO:0016607">
    <property type="term" value="C:nuclear speck"/>
    <property type="evidence" value="ECO:0007669"/>
    <property type="project" value="UniProtKB-SubCell"/>
</dbReference>
<evidence type="ECO:0000256" key="3">
    <source>
        <dbReference type="ARBA" id="ARBA00023015"/>
    </source>
</evidence>
<feature type="compositionally biased region" description="Basic and acidic residues" evidence="7">
    <location>
        <begin position="210"/>
        <end position="221"/>
    </location>
</feature>
<dbReference type="FunFam" id="4.10.280.10:FF:000052">
    <property type="entry name" value="Protein atonal homolog 8"/>
    <property type="match status" value="1"/>
</dbReference>
<evidence type="ECO:0000259" key="8">
    <source>
        <dbReference type="PROSITE" id="PS50888"/>
    </source>
</evidence>
<name>A0A8K0KQ72_LADFU</name>
<dbReference type="SMART" id="SM00353">
    <property type="entry name" value="HLH"/>
    <property type="match status" value="1"/>
</dbReference>
<dbReference type="PANTHER" id="PTHR19290:SF102">
    <property type="entry name" value="TRANSCRIPTION FACTOR ATOH8"/>
    <property type="match status" value="1"/>
</dbReference>
<feature type="compositionally biased region" description="Acidic residues" evidence="7">
    <location>
        <begin position="12"/>
        <end position="21"/>
    </location>
</feature>
<organism evidence="9 10">
    <name type="scientific">Ladona fulva</name>
    <name type="common">Scarce chaser dragonfly</name>
    <name type="synonym">Libellula fulva</name>
    <dbReference type="NCBI Taxonomy" id="123851"/>
    <lineage>
        <taxon>Eukaryota</taxon>
        <taxon>Metazoa</taxon>
        <taxon>Ecdysozoa</taxon>
        <taxon>Arthropoda</taxon>
        <taxon>Hexapoda</taxon>
        <taxon>Insecta</taxon>
        <taxon>Pterygota</taxon>
        <taxon>Palaeoptera</taxon>
        <taxon>Odonata</taxon>
        <taxon>Epiprocta</taxon>
        <taxon>Anisoptera</taxon>
        <taxon>Libelluloidea</taxon>
        <taxon>Libellulidae</taxon>
        <taxon>Ladona</taxon>
    </lineage>
</organism>
<keyword evidence="5" id="KW-0804">Transcription</keyword>
<feature type="region of interest" description="Disordered" evidence="7">
    <location>
        <begin position="210"/>
        <end position="300"/>
    </location>
</feature>
<accession>A0A8K0KQ72</accession>
<dbReference type="Pfam" id="PF00010">
    <property type="entry name" value="HLH"/>
    <property type="match status" value="1"/>
</dbReference>
<dbReference type="Proteomes" id="UP000792457">
    <property type="component" value="Unassembled WGS sequence"/>
</dbReference>
<dbReference type="InterPro" id="IPR036638">
    <property type="entry name" value="HLH_DNA-bd_sf"/>
</dbReference>
<comment type="caution">
    <text evidence="9">The sequence shown here is derived from an EMBL/GenBank/DDBJ whole genome shotgun (WGS) entry which is preliminary data.</text>
</comment>
<keyword evidence="4" id="KW-0238">DNA-binding</keyword>
<feature type="region of interest" description="Disordered" evidence="7">
    <location>
        <begin position="1"/>
        <end position="46"/>
    </location>
</feature>
<feature type="compositionally biased region" description="Basic residues" evidence="7">
    <location>
        <begin position="107"/>
        <end position="116"/>
    </location>
</feature>
<sequence>MASKIMRKYASSDEDEADDEERMALGVTEEEEGDQSRTDASEDSVEVRVLPITTNSISQCLQKNKRKLAEPRKLGDSCSIDDTPRHRLSKARHCSRFPRSLDPISPPKKHCPSSHLRHPMDAHISATALCPFRPWSSETLRNHAIRSSPQEPAITFPTDMLSPALPAEFRNGVPTSANQEEPLSLVLNSDRSFVKGRSIDIPDGKRTEERWVGRERSDKEGLLPVARNSAEAASRREEAAESCDTDAEDEAEDDERMIRIGIPGTSNVASGSSASSQHSISVGGRGTIVGGSGKEGEQKSHLRNYKNMTRERRMEANARERTRVHTISAAFDTLRRAVPSYAHNQRLSKLSVLRIACAYIVTLSRVAGKDYSASSDSPSFSECVDMVTRTIQTEGKVRRRRDE</sequence>
<reference evidence="9" key="1">
    <citation type="submission" date="2013-04" db="EMBL/GenBank/DDBJ databases">
        <authorList>
            <person name="Qu J."/>
            <person name="Murali S.C."/>
            <person name="Bandaranaike D."/>
            <person name="Bellair M."/>
            <person name="Blankenburg K."/>
            <person name="Chao H."/>
            <person name="Dinh H."/>
            <person name="Doddapaneni H."/>
            <person name="Downs B."/>
            <person name="Dugan-Rocha S."/>
            <person name="Elkadiri S."/>
            <person name="Gnanaolivu R.D."/>
            <person name="Hernandez B."/>
            <person name="Javaid M."/>
            <person name="Jayaseelan J.C."/>
            <person name="Lee S."/>
            <person name="Li M."/>
            <person name="Ming W."/>
            <person name="Munidasa M."/>
            <person name="Muniz J."/>
            <person name="Nguyen L."/>
            <person name="Ongeri F."/>
            <person name="Osuji N."/>
            <person name="Pu L.-L."/>
            <person name="Puazo M."/>
            <person name="Qu C."/>
            <person name="Quiroz J."/>
            <person name="Raj R."/>
            <person name="Weissenberger G."/>
            <person name="Xin Y."/>
            <person name="Zou X."/>
            <person name="Han Y."/>
            <person name="Richards S."/>
            <person name="Worley K."/>
            <person name="Muzny D."/>
            <person name="Gibbs R."/>
        </authorList>
    </citation>
    <scope>NUCLEOTIDE SEQUENCE</scope>
    <source>
        <strain evidence="9">Sampled in the wild</strain>
    </source>
</reference>
<evidence type="ECO:0000313" key="9">
    <source>
        <dbReference type="EMBL" id="KAG8239222.1"/>
    </source>
</evidence>
<proteinExistence type="predicted"/>
<reference evidence="9" key="2">
    <citation type="submission" date="2017-10" db="EMBL/GenBank/DDBJ databases">
        <title>Ladona fulva Genome sequencing and assembly.</title>
        <authorList>
            <person name="Murali S."/>
            <person name="Richards S."/>
            <person name="Bandaranaike D."/>
            <person name="Bellair M."/>
            <person name="Blankenburg K."/>
            <person name="Chao H."/>
            <person name="Dinh H."/>
            <person name="Doddapaneni H."/>
            <person name="Dugan-Rocha S."/>
            <person name="Elkadiri S."/>
            <person name="Gnanaolivu R."/>
            <person name="Hernandez B."/>
            <person name="Skinner E."/>
            <person name="Javaid M."/>
            <person name="Lee S."/>
            <person name="Li M."/>
            <person name="Ming W."/>
            <person name="Munidasa M."/>
            <person name="Muniz J."/>
            <person name="Nguyen L."/>
            <person name="Hughes D."/>
            <person name="Osuji N."/>
            <person name="Pu L.-L."/>
            <person name="Puazo M."/>
            <person name="Qu C."/>
            <person name="Quiroz J."/>
            <person name="Raj R."/>
            <person name="Weissenberger G."/>
            <person name="Xin Y."/>
            <person name="Zou X."/>
            <person name="Han Y."/>
            <person name="Worley K."/>
            <person name="Muzny D."/>
            <person name="Gibbs R."/>
        </authorList>
    </citation>
    <scope>NUCLEOTIDE SEQUENCE</scope>
    <source>
        <strain evidence="9">Sampled in the wild</strain>
    </source>
</reference>
<comment type="subcellular location">
    <subcellularLocation>
        <location evidence="2">Cytoplasm</location>
    </subcellularLocation>
    <subcellularLocation>
        <location evidence="1">Nucleus speckle</location>
    </subcellularLocation>
</comment>
<dbReference type="GO" id="GO:0003700">
    <property type="term" value="F:DNA-binding transcription factor activity"/>
    <property type="evidence" value="ECO:0007669"/>
    <property type="project" value="InterPro"/>
</dbReference>
<evidence type="ECO:0000256" key="5">
    <source>
        <dbReference type="ARBA" id="ARBA00023163"/>
    </source>
</evidence>
<dbReference type="GO" id="GO:0070888">
    <property type="term" value="F:E-box binding"/>
    <property type="evidence" value="ECO:0007669"/>
    <property type="project" value="TreeGrafter"/>
</dbReference>
<evidence type="ECO:0000256" key="1">
    <source>
        <dbReference type="ARBA" id="ARBA00004324"/>
    </source>
</evidence>
<keyword evidence="3" id="KW-0805">Transcription regulation</keyword>
<feature type="region of interest" description="Disordered" evidence="7">
    <location>
        <begin position="89"/>
        <end position="116"/>
    </location>
</feature>
<keyword evidence="6" id="KW-0539">Nucleus</keyword>
<dbReference type="PROSITE" id="PS50888">
    <property type="entry name" value="BHLH"/>
    <property type="match status" value="1"/>
</dbReference>
<feature type="compositionally biased region" description="Low complexity" evidence="7">
    <location>
        <begin position="264"/>
        <end position="282"/>
    </location>
</feature>
<dbReference type="GO" id="GO:0005737">
    <property type="term" value="C:cytoplasm"/>
    <property type="evidence" value="ECO:0007669"/>
    <property type="project" value="UniProtKB-SubCell"/>
</dbReference>
<evidence type="ECO:0000256" key="4">
    <source>
        <dbReference type="ARBA" id="ARBA00023125"/>
    </source>
</evidence>
<evidence type="ECO:0000256" key="6">
    <source>
        <dbReference type="ARBA" id="ARBA00023242"/>
    </source>
</evidence>
<feature type="domain" description="BHLH" evidence="8">
    <location>
        <begin position="311"/>
        <end position="363"/>
    </location>
</feature>
<evidence type="ECO:0000256" key="2">
    <source>
        <dbReference type="ARBA" id="ARBA00004496"/>
    </source>
</evidence>